<organism evidence="1">
    <name type="scientific">Picea glauca</name>
    <name type="common">White spruce</name>
    <name type="synonym">Pinus glauca</name>
    <dbReference type="NCBI Taxonomy" id="3330"/>
    <lineage>
        <taxon>Eukaryota</taxon>
        <taxon>Viridiplantae</taxon>
        <taxon>Streptophyta</taxon>
        <taxon>Embryophyta</taxon>
        <taxon>Tracheophyta</taxon>
        <taxon>Spermatophyta</taxon>
        <taxon>Pinopsida</taxon>
        <taxon>Pinidae</taxon>
        <taxon>Conifers I</taxon>
        <taxon>Pinales</taxon>
        <taxon>Pinaceae</taxon>
        <taxon>Picea</taxon>
    </lineage>
</organism>
<proteinExistence type="predicted"/>
<evidence type="ECO:0000313" key="1">
    <source>
        <dbReference type="EMBL" id="KUM45115.1"/>
    </source>
</evidence>
<geneLocation type="mitochondrion" evidence="1"/>
<dbReference type="EMBL" id="LKAM01000031">
    <property type="protein sequence ID" value="KUM45115.1"/>
    <property type="molecule type" value="Genomic_DNA"/>
</dbReference>
<comment type="caution">
    <text evidence="1">The sequence shown here is derived from an EMBL/GenBank/DDBJ whole genome shotgun (WGS) entry which is preliminary data.</text>
</comment>
<protein>
    <submittedName>
        <fullName evidence="1">Uncharacterized protein</fullName>
    </submittedName>
</protein>
<gene>
    <name evidence="1" type="ORF">ABT39_MTgene4049</name>
</gene>
<keyword evidence="1" id="KW-0496">Mitochondrion</keyword>
<accession>A0A101LTL3</accession>
<sequence>MLEKCIRTIKLGREFLTLFSFEGSLLIPLRTKKHLVPFRKLTFQMTMICLLLHAILSHDQISLRVRRMATRTVCVRSTS</sequence>
<dbReference type="AlphaFoldDB" id="A0A101LTL3"/>
<reference evidence="1" key="1">
    <citation type="journal article" date="2015" name="Genome Biol. Evol.">
        <title>Organellar Genomes of White Spruce (Picea glauca): Assembly and Annotation.</title>
        <authorList>
            <person name="Jackman S.D."/>
            <person name="Warren R.L."/>
            <person name="Gibb E.A."/>
            <person name="Vandervalk B.P."/>
            <person name="Mohamadi H."/>
            <person name="Chu J."/>
            <person name="Raymond A."/>
            <person name="Pleasance S."/>
            <person name="Coope R."/>
            <person name="Wildung M.R."/>
            <person name="Ritland C.E."/>
            <person name="Bousquet J."/>
            <person name="Jones S.J."/>
            <person name="Bohlmann J."/>
            <person name="Birol I."/>
        </authorList>
    </citation>
    <scope>NUCLEOTIDE SEQUENCE [LARGE SCALE GENOMIC DNA]</scope>
    <source>
        <tissue evidence="1">Flushing bud</tissue>
    </source>
</reference>
<name>A0A101LTL3_PICGL</name>